<evidence type="ECO:0000259" key="5">
    <source>
        <dbReference type="SMART" id="SM00732"/>
    </source>
</evidence>
<keyword evidence="7" id="KW-1185">Reference proteome</keyword>
<dbReference type="Proteomes" id="UP001295684">
    <property type="component" value="Unassembled WGS sequence"/>
</dbReference>
<dbReference type="PANTHER" id="PTHR33317">
    <property type="entry name" value="POLYNUCLEOTIDYL TRANSFERASE, RIBONUCLEASE H-LIKE SUPERFAMILY PROTEIN"/>
    <property type="match status" value="1"/>
</dbReference>
<reference evidence="6" key="1">
    <citation type="submission" date="2023-07" db="EMBL/GenBank/DDBJ databases">
        <authorList>
            <consortium name="AG Swart"/>
            <person name="Singh M."/>
            <person name="Singh A."/>
            <person name="Seah K."/>
            <person name="Emmerich C."/>
        </authorList>
    </citation>
    <scope>NUCLEOTIDE SEQUENCE</scope>
    <source>
        <strain evidence="6">DP1</strain>
    </source>
</reference>
<dbReference type="InterPro" id="IPR005227">
    <property type="entry name" value="YqgF"/>
</dbReference>
<evidence type="ECO:0000256" key="2">
    <source>
        <dbReference type="ARBA" id="ARBA00022517"/>
    </source>
</evidence>
<dbReference type="SUPFAM" id="SSF53098">
    <property type="entry name" value="Ribonuclease H-like"/>
    <property type="match status" value="1"/>
</dbReference>
<feature type="domain" description="YqgF/RNase H-like" evidence="5">
    <location>
        <begin position="23"/>
        <end position="136"/>
    </location>
</feature>
<dbReference type="GO" id="GO:0016787">
    <property type="term" value="F:hydrolase activity"/>
    <property type="evidence" value="ECO:0007669"/>
    <property type="project" value="UniProtKB-KW"/>
</dbReference>
<dbReference type="CDD" id="cd16964">
    <property type="entry name" value="YqgF"/>
    <property type="match status" value="1"/>
</dbReference>
<dbReference type="InterPro" id="IPR012337">
    <property type="entry name" value="RNaseH-like_sf"/>
</dbReference>
<dbReference type="SMART" id="SM00732">
    <property type="entry name" value="YqgFc"/>
    <property type="match status" value="1"/>
</dbReference>
<keyword evidence="4" id="KW-0378">Hydrolase</keyword>
<name>A0AAD1XPF3_EUPCR</name>
<evidence type="ECO:0000256" key="3">
    <source>
        <dbReference type="ARBA" id="ARBA00022722"/>
    </source>
</evidence>
<dbReference type="InterPro" id="IPR037027">
    <property type="entry name" value="YqgF/RNaseH-like_dom_sf"/>
</dbReference>
<sequence>MSFYSHPEIIRYFYRIKRLDKKARVMALDVGRKYIGCAISCTEIKEAIPYKTYEIDPQYNQSNYDFGAHTDFYQMLMEDMRRRKIKSLVVGYPLDENKNITPMCTFIENFCDHLLKEKIFPFPLTLIDEHRTTKEAALKMLKQNQSSPSRIAAGGMNEKAQPFGSYFKTQLLYQKSVFDVLAAQTILERFLGMYNKEIESYKTIRNQELA</sequence>
<accession>A0AAD1XPF3</accession>
<dbReference type="Pfam" id="PF03652">
    <property type="entry name" value="RuvX"/>
    <property type="match status" value="1"/>
</dbReference>
<evidence type="ECO:0000313" key="6">
    <source>
        <dbReference type="EMBL" id="CAI2376467.1"/>
    </source>
</evidence>
<keyword evidence="1" id="KW-0963">Cytoplasm</keyword>
<dbReference type="AlphaFoldDB" id="A0AAD1XPF3"/>
<dbReference type="GO" id="GO:0005829">
    <property type="term" value="C:cytosol"/>
    <property type="evidence" value="ECO:0007669"/>
    <property type="project" value="TreeGrafter"/>
</dbReference>
<dbReference type="PANTHER" id="PTHR33317:SF4">
    <property type="entry name" value="POLYNUCLEOTIDYL TRANSFERASE, RIBONUCLEASE H-LIKE SUPERFAMILY PROTEIN"/>
    <property type="match status" value="1"/>
</dbReference>
<evidence type="ECO:0000256" key="4">
    <source>
        <dbReference type="ARBA" id="ARBA00022801"/>
    </source>
</evidence>
<keyword evidence="2" id="KW-0690">Ribosome biogenesis</keyword>
<dbReference type="GO" id="GO:0000967">
    <property type="term" value="P:rRNA 5'-end processing"/>
    <property type="evidence" value="ECO:0007669"/>
    <property type="project" value="TreeGrafter"/>
</dbReference>
<dbReference type="Gene3D" id="3.30.420.140">
    <property type="entry name" value="YqgF/RNase H-like domain"/>
    <property type="match status" value="1"/>
</dbReference>
<protein>
    <recommendedName>
        <fullName evidence="5">YqgF/RNase H-like domain-containing protein</fullName>
    </recommendedName>
</protein>
<comment type="caution">
    <text evidence="6">The sequence shown here is derived from an EMBL/GenBank/DDBJ whole genome shotgun (WGS) entry which is preliminary data.</text>
</comment>
<evidence type="ECO:0000313" key="7">
    <source>
        <dbReference type="Proteomes" id="UP001295684"/>
    </source>
</evidence>
<keyword evidence="3" id="KW-0540">Nuclease</keyword>
<dbReference type="EMBL" id="CAMPGE010018027">
    <property type="protein sequence ID" value="CAI2376467.1"/>
    <property type="molecule type" value="Genomic_DNA"/>
</dbReference>
<dbReference type="InterPro" id="IPR006641">
    <property type="entry name" value="YqgF/RNaseH-like_dom"/>
</dbReference>
<dbReference type="HAMAP" id="MF_00651">
    <property type="entry name" value="Nuclease_YqgF"/>
    <property type="match status" value="1"/>
</dbReference>
<proteinExistence type="inferred from homology"/>
<organism evidence="6 7">
    <name type="scientific">Euplotes crassus</name>
    <dbReference type="NCBI Taxonomy" id="5936"/>
    <lineage>
        <taxon>Eukaryota</taxon>
        <taxon>Sar</taxon>
        <taxon>Alveolata</taxon>
        <taxon>Ciliophora</taxon>
        <taxon>Intramacronucleata</taxon>
        <taxon>Spirotrichea</taxon>
        <taxon>Hypotrichia</taxon>
        <taxon>Euplotida</taxon>
        <taxon>Euplotidae</taxon>
        <taxon>Moneuplotes</taxon>
    </lineage>
</organism>
<gene>
    <name evidence="6" type="ORF">ECRASSUSDP1_LOCUS17837</name>
</gene>
<evidence type="ECO:0000256" key="1">
    <source>
        <dbReference type="ARBA" id="ARBA00022490"/>
    </source>
</evidence>
<dbReference type="GO" id="GO:0004518">
    <property type="term" value="F:nuclease activity"/>
    <property type="evidence" value="ECO:0007669"/>
    <property type="project" value="UniProtKB-KW"/>
</dbReference>